<name>A0A8J9ZHL1_BRALA</name>
<keyword evidence="7" id="KW-0391">Immunity</keyword>
<evidence type="ECO:0000256" key="3">
    <source>
        <dbReference type="ARBA" id="ARBA00022614"/>
    </source>
</evidence>
<organism evidence="16 17">
    <name type="scientific">Branchiostoma lanceolatum</name>
    <name type="common">Common lancelet</name>
    <name type="synonym">Amphioxus lanceolatum</name>
    <dbReference type="NCBI Taxonomy" id="7740"/>
    <lineage>
        <taxon>Eukaryota</taxon>
        <taxon>Metazoa</taxon>
        <taxon>Chordata</taxon>
        <taxon>Cephalochordata</taxon>
        <taxon>Leptocardii</taxon>
        <taxon>Amphioxiformes</taxon>
        <taxon>Branchiostomatidae</taxon>
        <taxon>Branchiostoma</taxon>
    </lineage>
</organism>
<evidence type="ECO:0000256" key="8">
    <source>
        <dbReference type="ARBA" id="ARBA00022989"/>
    </source>
</evidence>
<keyword evidence="9 14" id="KW-0472">Membrane</keyword>
<dbReference type="SUPFAM" id="SSF52200">
    <property type="entry name" value="Toll/Interleukin receptor TIR domain"/>
    <property type="match status" value="1"/>
</dbReference>
<dbReference type="PANTHER" id="PTHR47410">
    <property type="entry name" value="TOLL-LIKE RECEPTOR 7-RELATED"/>
    <property type="match status" value="1"/>
</dbReference>
<evidence type="ECO:0000256" key="11">
    <source>
        <dbReference type="ARBA" id="ARBA00023180"/>
    </source>
</evidence>
<feature type="domain" description="TIR" evidence="15">
    <location>
        <begin position="102"/>
        <end position="246"/>
    </location>
</feature>
<dbReference type="OrthoDB" id="10026156at2759"/>
<evidence type="ECO:0000256" key="13">
    <source>
        <dbReference type="ARBA" id="ARBA00046288"/>
    </source>
</evidence>
<dbReference type="FunFam" id="3.40.50.10140:FF:000001">
    <property type="entry name" value="Toll-like receptor 2"/>
    <property type="match status" value="1"/>
</dbReference>
<evidence type="ECO:0000256" key="12">
    <source>
        <dbReference type="ARBA" id="ARBA00023198"/>
    </source>
</evidence>
<keyword evidence="12" id="KW-0395">Inflammatory response</keyword>
<dbReference type="SMART" id="SM00255">
    <property type="entry name" value="TIR"/>
    <property type="match status" value="1"/>
</dbReference>
<evidence type="ECO:0000256" key="2">
    <source>
        <dbReference type="ARBA" id="ARBA00022588"/>
    </source>
</evidence>
<dbReference type="Pfam" id="PF01582">
    <property type="entry name" value="TIR"/>
    <property type="match status" value="1"/>
</dbReference>
<feature type="transmembrane region" description="Helical" evidence="14">
    <location>
        <begin position="53"/>
        <end position="72"/>
    </location>
</feature>
<dbReference type="AlphaFoldDB" id="A0A8J9ZHL1"/>
<reference evidence="16" key="1">
    <citation type="submission" date="2022-01" db="EMBL/GenBank/DDBJ databases">
        <authorList>
            <person name="Braso-Vives M."/>
        </authorList>
    </citation>
    <scope>NUCLEOTIDE SEQUENCE</scope>
</reference>
<evidence type="ECO:0000256" key="5">
    <source>
        <dbReference type="ARBA" id="ARBA00022729"/>
    </source>
</evidence>
<keyword evidence="17" id="KW-1185">Reference proteome</keyword>
<dbReference type="InterPro" id="IPR000157">
    <property type="entry name" value="TIR_dom"/>
</dbReference>
<evidence type="ECO:0000259" key="15">
    <source>
        <dbReference type="PROSITE" id="PS50104"/>
    </source>
</evidence>
<keyword evidence="6" id="KW-0677">Repeat</keyword>
<keyword evidence="2" id="KW-0399">Innate immunity</keyword>
<dbReference type="EMBL" id="OV696687">
    <property type="protein sequence ID" value="CAH1254804.1"/>
    <property type="molecule type" value="Genomic_DNA"/>
</dbReference>
<dbReference type="InterPro" id="IPR035897">
    <property type="entry name" value="Toll_tir_struct_dom_sf"/>
</dbReference>
<comment type="subcellular location">
    <subcellularLocation>
        <location evidence="13">Endomembrane system</location>
        <topology evidence="13">Single-pass type I membrane protein</topology>
    </subcellularLocation>
</comment>
<keyword evidence="3" id="KW-0433">Leucine-rich repeat</keyword>
<evidence type="ECO:0000256" key="10">
    <source>
        <dbReference type="ARBA" id="ARBA00023170"/>
    </source>
</evidence>
<keyword evidence="10" id="KW-0675">Receptor</keyword>
<dbReference type="GO" id="GO:0045087">
    <property type="term" value="P:innate immune response"/>
    <property type="evidence" value="ECO:0007669"/>
    <property type="project" value="UniProtKB-KW"/>
</dbReference>
<dbReference type="Gene3D" id="3.40.50.10140">
    <property type="entry name" value="Toll/interleukin-1 receptor homology (TIR) domain"/>
    <property type="match status" value="1"/>
</dbReference>
<keyword evidence="8 14" id="KW-1133">Transmembrane helix</keyword>
<dbReference type="Proteomes" id="UP000838412">
    <property type="component" value="Chromosome 2"/>
</dbReference>
<evidence type="ECO:0000256" key="4">
    <source>
        <dbReference type="ARBA" id="ARBA00022692"/>
    </source>
</evidence>
<evidence type="ECO:0000256" key="7">
    <source>
        <dbReference type="ARBA" id="ARBA00022859"/>
    </source>
</evidence>
<gene>
    <name evidence="16" type="primary">TLR7</name>
    <name evidence="16" type="ORF">BLAG_LOCUS14071</name>
</gene>
<evidence type="ECO:0000256" key="1">
    <source>
        <dbReference type="ARBA" id="ARBA00009634"/>
    </source>
</evidence>
<keyword evidence="5" id="KW-0732">Signal</keyword>
<evidence type="ECO:0000256" key="14">
    <source>
        <dbReference type="SAM" id="Phobius"/>
    </source>
</evidence>
<proteinExistence type="inferred from homology"/>
<keyword evidence="4 14" id="KW-0812">Transmembrane</keyword>
<evidence type="ECO:0000313" key="16">
    <source>
        <dbReference type="EMBL" id="CAH1254804.1"/>
    </source>
</evidence>
<evidence type="ECO:0000256" key="6">
    <source>
        <dbReference type="ARBA" id="ARBA00022737"/>
    </source>
</evidence>
<dbReference type="GO" id="GO:0012505">
    <property type="term" value="C:endomembrane system"/>
    <property type="evidence" value="ECO:0007669"/>
    <property type="project" value="UniProtKB-SubCell"/>
</dbReference>
<evidence type="ECO:0000313" key="17">
    <source>
        <dbReference type="Proteomes" id="UP000838412"/>
    </source>
</evidence>
<dbReference type="GO" id="GO:0007165">
    <property type="term" value="P:signal transduction"/>
    <property type="evidence" value="ECO:0007669"/>
    <property type="project" value="InterPro"/>
</dbReference>
<sequence length="268" mass="31757">MAWLRDWLNNTKADVGNLTRDVLCSYPLKLNKKSILNFDTQVCRVNWEHVSHVTMIATTTSIALYMIVALLFRNHFHFYIEYTWHLLRAKIRRPRKILNGGKKYDAFISYCSRDTKKWVRDRLIKNLEEEGEPKFKLCIHERDFPAGAPIIENIIDSIESSRKTVCLITKNFLNSGWCKQEFYLAQLGLFEEKDDSLILIVMEDIPDYCLTRYARLRRFMCGNTYLEWSENPNTQPLFWQRLRNALNTNNRPQRCTRYGAIVVEDEVD</sequence>
<dbReference type="PANTHER" id="PTHR47410:SF5">
    <property type="entry name" value="TOLL-LIKE RECEPTOR 3"/>
    <property type="match status" value="1"/>
</dbReference>
<accession>A0A8J9ZHL1</accession>
<protein>
    <submittedName>
        <fullName evidence="16">TLR7 protein</fullName>
    </submittedName>
</protein>
<keyword evidence="11" id="KW-0325">Glycoprotein</keyword>
<dbReference type="PROSITE" id="PS50104">
    <property type="entry name" value="TIR"/>
    <property type="match status" value="1"/>
</dbReference>
<comment type="similarity">
    <text evidence="1">Belongs to the Toll-like receptor family.</text>
</comment>
<dbReference type="PRINTS" id="PR01537">
    <property type="entry name" value="INTRLKN1R1F"/>
</dbReference>
<evidence type="ECO:0000256" key="9">
    <source>
        <dbReference type="ARBA" id="ARBA00023136"/>
    </source>
</evidence>